<dbReference type="Proteomes" id="UP001234178">
    <property type="component" value="Unassembled WGS sequence"/>
</dbReference>
<evidence type="ECO:0000313" key="1">
    <source>
        <dbReference type="EMBL" id="KAK4020778.1"/>
    </source>
</evidence>
<name>A0ABR0A6K0_9CRUS</name>
<proteinExistence type="predicted"/>
<gene>
    <name evidence="1" type="ORF">OUZ56_002727</name>
</gene>
<keyword evidence="2" id="KW-1185">Reference proteome</keyword>
<evidence type="ECO:0000313" key="2">
    <source>
        <dbReference type="Proteomes" id="UP001234178"/>
    </source>
</evidence>
<protein>
    <submittedName>
        <fullName evidence="1">Uncharacterized protein</fullName>
    </submittedName>
</protein>
<comment type="caution">
    <text evidence="1">The sequence shown here is derived from an EMBL/GenBank/DDBJ whole genome shotgun (WGS) entry which is preliminary data.</text>
</comment>
<organism evidence="1 2">
    <name type="scientific">Daphnia magna</name>
    <dbReference type="NCBI Taxonomy" id="35525"/>
    <lineage>
        <taxon>Eukaryota</taxon>
        <taxon>Metazoa</taxon>
        <taxon>Ecdysozoa</taxon>
        <taxon>Arthropoda</taxon>
        <taxon>Crustacea</taxon>
        <taxon>Branchiopoda</taxon>
        <taxon>Diplostraca</taxon>
        <taxon>Cladocera</taxon>
        <taxon>Anomopoda</taxon>
        <taxon>Daphniidae</taxon>
        <taxon>Daphnia</taxon>
    </lineage>
</organism>
<sequence length="81" mass="9611">MIAIMIRSLRTHQLLTLYLTPAEQQLLVEIRRRKTELLNEIQYFEAPIMRGGVGIEFFLIRFVVPDLSYLVCFLATRWQQV</sequence>
<reference evidence="1 2" key="1">
    <citation type="journal article" date="2023" name="Nucleic Acids Res.">
        <title>The hologenome of Daphnia magna reveals possible DNA methylation and microbiome-mediated evolution of the host genome.</title>
        <authorList>
            <person name="Chaturvedi A."/>
            <person name="Li X."/>
            <person name="Dhandapani V."/>
            <person name="Marshall H."/>
            <person name="Kissane S."/>
            <person name="Cuenca-Cambronero M."/>
            <person name="Asole G."/>
            <person name="Calvet F."/>
            <person name="Ruiz-Romero M."/>
            <person name="Marangio P."/>
            <person name="Guigo R."/>
            <person name="Rago D."/>
            <person name="Mirbahai L."/>
            <person name="Eastwood N."/>
            <person name="Colbourne J.K."/>
            <person name="Zhou J."/>
            <person name="Mallon E."/>
            <person name="Orsini L."/>
        </authorList>
    </citation>
    <scope>NUCLEOTIDE SEQUENCE [LARGE SCALE GENOMIC DNA]</scope>
    <source>
        <strain evidence="1">LRV0_1</strain>
    </source>
</reference>
<dbReference type="EMBL" id="JAOYFB010000036">
    <property type="protein sequence ID" value="KAK4020778.1"/>
    <property type="molecule type" value="Genomic_DNA"/>
</dbReference>
<accession>A0ABR0A6K0</accession>